<accession>A0A8K0VZL5</accession>
<evidence type="ECO:0000256" key="7">
    <source>
        <dbReference type="PROSITE-ProRule" id="PRU00221"/>
    </source>
</evidence>
<comment type="function">
    <text evidence="3">Component of the ASTRA complex involved in chromatin remodeling.</text>
</comment>
<dbReference type="PROSITE" id="PS00678">
    <property type="entry name" value="WD_REPEATS_1"/>
    <property type="match status" value="1"/>
</dbReference>
<evidence type="ECO:0000256" key="1">
    <source>
        <dbReference type="ARBA" id="ARBA00022574"/>
    </source>
</evidence>
<dbReference type="Pfam" id="PF00400">
    <property type="entry name" value="WD40"/>
    <property type="match status" value="2"/>
</dbReference>
<comment type="similarity">
    <text evidence="4">Belongs to the WD repeat ASA1 family.</text>
</comment>
<dbReference type="InterPro" id="IPR001680">
    <property type="entry name" value="WD40_rpt"/>
</dbReference>
<dbReference type="InterPro" id="IPR036322">
    <property type="entry name" value="WD40_repeat_dom_sf"/>
</dbReference>
<evidence type="ECO:0000313" key="10">
    <source>
        <dbReference type="Proteomes" id="UP000813461"/>
    </source>
</evidence>
<dbReference type="AlphaFoldDB" id="A0A8K0VZL5"/>
<dbReference type="SMART" id="SM00320">
    <property type="entry name" value="WD40"/>
    <property type="match status" value="5"/>
</dbReference>
<evidence type="ECO:0000256" key="4">
    <source>
        <dbReference type="ARBA" id="ARBA00037931"/>
    </source>
</evidence>
<feature type="repeat" description="WD" evidence="7">
    <location>
        <begin position="19"/>
        <end position="60"/>
    </location>
</feature>
<feature type="compositionally biased region" description="Low complexity" evidence="8">
    <location>
        <begin position="367"/>
        <end position="377"/>
    </location>
</feature>
<dbReference type="OrthoDB" id="7668193at2759"/>
<sequence>MAVERQASALPPAQPSYILRGHAAQIHSVKFVHQNSRLLTGDADGWVVYWKVETKRALAVWKAHGAAILGTEEWGHDKFITHGRDNSLRVWQLRASDEIALSTVLPAEHVTTPRPKPWLLHTLPVNTLNFCAFSTCPEPLSVTTARRDDVEKYKSRSPASKSILVATPSTDDKKINVYQLPDEKLKFIVPKVSITETGMVMAVKLVLPPFSTNLLVLAGYEGGFTAVHQLPPLHSSNIGTAQLVYLSQPHTQPILAMDLAPDCKTFYTSSADAIIAAHRIPEPAFGDHHLQTTSKASEAEASGISRLADDSTNPQDQAGESSATPESTLLTDAKLSPSDPVSETHAVVFKKQPVPTSQTATRQRAGLSSLLSSAAPQPSCPPPPSAPVVVTIQPAHRTTDTRHAGQQSLRVRSDGRIIATGGWDSRIRIYSTKTLKEVAVLKWHKEGVYAVDFARVLEPEHLHKDDETANTMQSGVTKRETGLGKLQRQREELVQLKHWVVAGAKDGKVSLWEIF</sequence>
<comment type="caution">
    <text evidence="9">The sequence shown here is derived from an EMBL/GenBank/DDBJ whole genome shotgun (WGS) entry which is preliminary data.</text>
</comment>
<keyword evidence="1 7" id="KW-0853">WD repeat</keyword>
<proteinExistence type="inferred from homology"/>
<dbReference type="InterPro" id="IPR015943">
    <property type="entry name" value="WD40/YVTN_repeat-like_dom_sf"/>
</dbReference>
<organism evidence="9 10">
    <name type="scientific">Paraphoma chrysanthemicola</name>
    <dbReference type="NCBI Taxonomy" id="798071"/>
    <lineage>
        <taxon>Eukaryota</taxon>
        <taxon>Fungi</taxon>
        <taxon>Dikarya</taxon>
        <taxon>Ascomycota</taxon>
        <taxon>Pezizomycotina</taxon>
        <taxon>Dothideomycetes</taxon>
        <taxon>Pleosporomycetidae</taxon>
        <taxon>Pleosporales</taxon>
        <taxon>Pleosporineae</taxon>
        <taxon>Phaeosphaeriaceae</taxon>
        <taxon>Paraphoma</taxon>
    </lineage>
</organism>
<dbReference type="PROSITE" id="PS50294">
    <property type="entry name" value="WD_REPEATS_REGION"/>
    <property type="match status" value="1"/>
</dbReference>
<feature type="compositionally biased region" description="Polar residues" evidence="8">
    <location>
        <begin position="310"/>
        <end position="330"/>
    </location>
</feature>
<evidence type="ECO:0000256" key="5">
    <source>
        <dbReference type="ARBA" id="ARBA00038749"/>
    </source>
</evidence>
<dbReference type="SUPFAM" id="SSF50978">
    <property type="entry name" value="WD40 repeat-like"/>
    <property type="match status" value="1"/>
</dbReference>
<name>A0A8K0VZL5_9PLEO</name>
<dbReference type="PANTHER" id="PTHR19854:SF1">
    <property type="entry name" value="GUANINE NUCLEOTIDE-BINDING PROTEIN SUBUNIT BETA-LIKE PROTEIN 1"/>
    <property type="match status" value="1"/>
</dbReference>
<dbReference type="Gene3D" id="2.130.10.10">
    <property type="entry name" value="YVTN repeat-like/Quinoprotein amine dehydrogenase"/>
    <property type="match status" value="2"/>
</dbReference>
<dbReference type="PROSITE" id="PS50082">
    <property type="entry name" value="WD_REPEATS_2"/>
    <property type="match status" value="1"/>
</dbReference>
<keyword evidence="10" id="KW-1185">Reference proteome</keyword>
<dbReference type="PANTHER" id="PTHR19854">
    <property type="entry name" value="TRANSDUCIN BETA-LIKE 3"/>
    <property type="match status" value="1"/>
</dbReference>
<evidence type="ECO:0000256" key="3">
    <source>
        <dbReference type="ARBA" id="ARBA00037338"/>
    </source>
</evidence>
<keyword evidence="2" id="KW-0677">Repeat</keyword>
<evidence type="ECO:0000256" key="2">
    <source>
        <dbReference type="ARBA" id="ARBA00022737"/>
    </source>
</evidence>
<feature type="region of interest" description="Disordered" evidence="8">
    <location>
        <begin position="285"/>
        <end position="388"/>
    </location>
</feature>
<protein>
    <recommendedName>
        <fullName evidence="6">ASTRA-associated protein 1</fullName>
    </recommendedName>
</protein>
<evidence type="ECO:0000313" key="9">
    <source>
        <dbReference type="EMBL" id="KAH7089211.1"/>
    </source>
</evidence>
<evidence type="ECO:0000256" key="8">
    <source>
        <dbReference type="SAM" id="MobiDB-lite"/>
    </source>
</evidence>
<evidence type="ECO:0000256" key="6">
    <source>
        <dbReference type="ARBA" id="ARBA00040563"/>
    </source>
</evidence>
<dbReference type="EMBL" id="JAGMVJ010000007">
    <property type="protein sequence ID" value="KAH7089211.1"/>
    <property type="molecule type" value="Genomic_DNA"/>
</dbReference>
<gene>
    <name evidence="9" type="ORF">FB567DRAFT_327250</name>
</gene>
<reference evidence="9" key="1">
    <citation type="journal article" date="2021" name="Nat. Commun.">
        <title>Genetic determinants of endophytism in the Arabidopsis root mycobiome.</title>
        <authorList>
            <person name="Mesny F."/>
            <person name="Miyauchi S."/>
            <person name="Thiergart T."/>
            <person name="Pickel B."/>
            <person name="Atanasova L."/>
            <person name="Karlsson M."/>
            <person name="Huettel B."/>
            <person name="Barry K.W."/>
            <person name="Haridas S."/>
            <person name="Chen C."/>
            <person name="Bauer D."/>
            <person name="Andreopoulos W."/>
            <person name="Pangilinan J."/>
            <person name="LaButti K."/>
            <person name="Riley R."/>
            <person name="Lipzen A."/>
            <person name="Clum A."/>
            <person name="Drula E."/>
            <person name="Henrissat B."/>
            <person name="Kohler A."/>
            <person name="Grigoriev I.V."/>
            <person name="Martin F.M."/>
            <person name="Hacquard S."/>
        </authorList>
    </citation>
    <scope>NUCLEOTIDE SEQUENCE</scope>
    <source>
        <strain evidence="9">MPI-SDFR-AT-0120</strain>
    </source>
</reference>
<dbReference type="InterPro" id="IPR019775">
    <property type="entry name" value="WD40_repeat_CS"/>
</dbReference>
<comment type="subunit">
    <text evidence="5">Component of the ASTRA chromatin remodeling machinery complex.</text>
</comment>
<dbReference type="Proteomes" id="UP000813461">
    <property type="component" value="Unassembled WGS sequence"/>
</dbReference>